<evidence type="ECO:0000256" key="5">
    <source>
        <dbReference type="ARBA" id="ARBA00023136"/>
    </source>
</evidence>
<sequence length="639" mass="71565">MWKLCFCLPFLLLDIGVAKAPASIYLPSQTGADGSSNPVCSSPDPNLNHRPVIGILSHPGDGASGRLSNDTTSTYIAASYVKFAEAGGARVIPLIYNEPEDVLFKKLELVNGVIFTGGWAKKYEYFDMVTKIFKKTLERNDAGEHFPIYGICLGFELMSIIVSQDRGILQRFDAEDNASSLQFVENVNIEGTLFQRFPPELLRKLSTDCLVMQKHRWGITPEKFKANHALSSFFEIVTTCIDENSKTYVSTVKAKKYPITGFQWHPEKNAFEWGSSQIPHSADAIQVTQYAASYLVSEARKSLNRPSSEKVLKNLIYNYKPTYCGYAGVHVIPHDPFRPIPQKTQFRKDPSREARKFAGLENLVPIPSRDSPLRTRPAVRTLKLEAYTMGRITEWAARSDHLGGIPRKAVITAVGAFARAVANLCNKTTVHNADTLKTLVRSRPPGVPLITVSNHMSTLDDPVMWGGFKGLLSLDPELARWVLAAEDICFKNPVFSYIFRTEGKVFQDDVPIRRLKWGTASLIARCPVTPIVLPIIHRGFDEMMPEKYLYGRRPPLPLWNRNLRVVVGEPIEFDVPMMVETAVSASRHVMVPPLQEARWPVLSVAGKELDETAQKCLYTALSEKIQSSLETLRLLAKRL</sequence>
<protein>
    <recommendedName>
        <fullName evidence="7">folate gamma-glutamyl hydrolase</fullName>
        <ecNumber evidence="7">3.4.19.9</ecNumber>
    </recommendedName>
</protein>
<feature type="domain" description="Phospholipid/glycerol acyltransferase" evidence="9">
    <location>
        <begin position="449"/>
        <end position="540"/>
    </location>
</feature>
<organism evidence="10 11">
    <name type="scientific">Brassica napus</name>
    <name type="common">Rape</name>
    <dbReference type="NCBI Taxonomy" id="3708"/>
    <lineage>
        <taxon>Eukaryota</taxon>
        <taxon>Viridiplantae</taxon>
        <taxon>Streptophyta</taxon>
        <taxon>Embryophyta</taxon>
        <taxon>Tracheophyta</taxon>
        <taxon>Spermatophyta</taxon>
        <taxon>Magnoliopsida</taxon>
        <taxon>eudicotyledons</taxon>
        <taxon>Gunneridae</taxon>
        <taxon>Pentapetalae</taxon>
        <taxon>rosids</taxon>
        <taxon>malvids</taxon>
        <taxon>Brassicales</taxon>
        <taxon>Brassicaceae</taxon>
        <taxon>Brassiceae</taxon>
        <taxon>Brassica</taxon>
    </lineage>
</organism>
<keyword evidence="11" id="KW-1185">Reference proteome</keyword>
<evidence type="ECO:0000256" key="1">
    <source>
        <dbReference type="ARBA" id="ARBA00004370"/>
    </source>
</evidence>
<evidence type="ECO:0000259" key="9">
    <source>
        <dbReference type="SMART" id="SM00563"/>
    </source>
</evidence>
<comment type="caution">
    <text evidence="10">The sequence shown here is derived from an EMBL/GenBank/DDBJ whole genome shotgun (WGS) entry which is preliminary data.</text>
</comment>
<dbReference type="InterPro" id="IPR015527">
    <property type="entry name" value="Pept_C26_g-glut_hydrolase"/>
</dbReference>
<keyword evidence="7" id="KW-0378">Hydrolase</keyword>
<keyword evidence="3" id="KW-0808">Transferase</keyword>
<dbReference type="Gene3D" id="3.40.50.880">
    <property type="match status" value="1"/>
</dbReference>
<comment type="subcellular location">
    <subcellularLocation>
        <location evidence="1">Membrane</location>
    </subcellularLocation>
</comment>
<keyword evidence="5" id="KW-0472">Membrane</keyword>
<evidence type="ECO:0000313" key="10">
    <source>
        <dbReference type="EMBL" id="KAH0898162.1"/>
    </source>
</evidence>
<dbReference type="InterPro" id="IPR029062">
    <property type="entry name" value="Class_I_gatase-like"/>
</dbReference>
<evidence type="ECO:0000256" key="7">
    <source>
        <dbReference type="PROSITE-ProRule" id="PRU00607"/>
    </source>
</evidence>
<name>A0ABQ8B0X7_BRANA</name>
<dbReference type="InterPro" id="IPR002123">
    <property type="entry name" value="Plipid/glycerol_acylTrfase"/>
</dbReference>
<dbReference type="PANTHER" id="PTHR11315">
    <property type="entry name" value="PROTEASE FAMILY C26 GAMMA-GLUTAMYL HYDROLASE"/>
    <property type="match status" value="1"/>
</dbReference>
<feature type="signal peptide" evidence="8">
    <location>
        <begin position="1"/>
        <end position="18"/>
    </location>
</feature>
<dbReference type="CDD" id="cd07989">
    <property type="entry name" value="LPLAT_AGPAT-like"/>
    <property type="match status" value="1"/>
</dbReference>
<feature type="active site" evidence="7">
    <location>
        <position position="265"/>
    </location>
</feature>
<comment type="catalytic activity">
    <reaction evidence="7">
        <text>(6S)-5,6,7,8-tetrahydrofolyl-(gamma-L-Glu)(n) + (n-1) H2O = (6S)-5,6,7,8-tetrahydrofolate + (n-1) L-glutamate</text>
        <dbReference type="Rhea" id="RHEA:56784"/>
        <dbReference type="Rhea" id="RHEA-COMP:14738"/>
        <dbReference type="ChEBI" id="CHEBI:15377"/>
        <dbReference type="ChEBI" id="CHEBI:29985"/>
        <dbReference type="ChEBI" id="CHEBI:57453"/>
        <dbReference type="ChEBI" id="CHEBI:141005"/>
        <dbReference type="EC" id="3.4.19.9"/>
    </reaction>
</comment>
<dbReference type="PROSITE" id="PS51273">
    <property type="entry name" value="GATASE_TYPE_1"/>
    <property type="match status" value="1"/>
</dbReference>
<proteinExistence type="inferred from homology"/>
<evidence type="ECO:0000313" key="11">
    <source>
        <dbReference type="Proteomes" id="UP000824890"/>
    </source>
</evidence>
<evidence type="ECO:0000256" key="4">
    <source>
        <dbReference type="ARBA" id="ARBA00023098"/>
    </source>
</evidence>
<feature type="active site" description="Nucleophile" evidence="7">
    <location>
        <position position="152"/>
    </location>
</feature>
<dbReference type="SMART" id="SM00563">
    <property type="entry name" value="PlsC"/>
    <property type="match status" value="1"/>
</dbReference>
<dbReference type="CDD" id="cd01747">
    <property type="entry name" value="GATase1_Glutamyl_Hydrolase"/>
    <property type="match status" value="1"/>
</dbReference>
<gene>
    <name evidence="10" type="ORF">HID58_047730</name>
</gene>
<dbReference type="EC" id="3.4.19.9" evidence="7"/>
<comment type="similarity">
    <text evidence="2">Belongs to the taffazin family.</text>
</comment>
<keyword evidence="4" id="KW-0443">Lipid metabolism</keyword>
<dbReference type="PROSITE" id="PS51275">
    <property type="entry name" value="PEPTIDASE_C26_GGH"/>
    <property type="match status" value="1"/>
</dbReference>
<keyword evidence="6" id="KW-0012">Acyltransferase</keyword>
<feature type="chain" id="PRO_5046385818" description="folate gamma-glutamyl hydrolase" evidence="8">
    <location>
        <begin position="19"/>
        <end position="639"/>
    </location>
</feature>
<reference evidence="10 11" key="1">
    <citation type="submission" date="2021-05" db="EMBL/GenBank/DDBJ databases">
        <title>Genome Assembly of Synthetic Allotetraploid Brassica napus Reveals Homoeologous Exchanges between Subgenomes.</title>
        <authorList>
            <person name="Davis J.T."/>
        </authorList>
    </citation>
    <scope>NUCLEOTIDE SEQUENCE [LARGE SCALE GENOMIC DNA]</scope>
    <source>
        <strain evidence="11">cv. Da-Ae</strain>
        <tissue evidence="10">Seedling</tissue>
    </source>
</reference>
<dbReference type="PANTHER" id="PTHR11315:SF15">
    <property type="entry name" value="GAMMA-GLUTAMYL HYDROLASE 1"/>
    <property type="match status" value="1"/>
</dbReference>
<evidence type="ECO:0000256" key="2">
    <source>
        <dbReference type="ARBA" id="ARBA00010524"/>
    </source>
</evidence>
<dbReference type="InterPro" id="IPR000872">
    <property type="entry name" value="Tafazzin"/>
</dbReference>
<dbReference type="Pfam" id="PF00117">
    <property type="entry name" value="GATase"/>
    <property type="match status" value="1"/>
</dbReference>
<dbReference type="EMBL" id="JAGKQM010000012">
    <property type="protein sequence ID" value="KAH0898162.1"/>
    <property type="molecule type" value="Genomic_DNA"/>
</dbReference>
<dbReference type="InterPro" id="IPR017926">
    <property type="entry name" value="GATASE"/>
</dbReference>
<dbReference type="SUPFAM" id="SSF52317">
    <property type="entry name" value="Class I glutamine amidotransferase-like"/>
    <property type="match status" value="1"/>
</dbReference>
<dbReference type="Proteomes" id="UP000824890">
    <property type="component" value="Unassembled WGS sequence"/>
</dbReference>
<accession>A0ABQ8B0X7</accession>
<dbReference type="PRINTS" id="PR00979">
    <property type="entry name" value="TAFAZZIN"/>
</dbReference>
<evidence type="ECO:0000256" key="6">
    <source>
        <dbReference type="ARBA" id="ARBA00023315"/>
    </source>
</evidence>
<evidence type="ECO:0000256" key="8">
    <source>
        <dbReference type="SAM" id="SignalP"/>
    </source>
</evidence>
<evidence type="ECO:0000256" key="3">
    <source>
        <dbReference type="ARBA" id="ARBA00022679"/>
    </source>
</evidence>
<keyword evidence="8" id="KW-0732">Signal</keyword>